<evidence type="ECO:0000256" key="2">
    <source>
        <dbReference type="ARBA" id="ARBA00023125"/>
    </source>
</evidence>
<dbReference type="EMBL" id="FWFK01000001">
    <property type="protein sequence ID" value="SLN09708.1"/>
    <property type="molecule type" value="Genomic_DNA"/>
</dbReference>
<dbReference type="InterPro" id="IPR000835">
    <property type="entry name" value="HTH_MarR-typ"/>
</dbReference>
<evidence type="ECO:0000313" key="6">
    <source>
        <dbReference type="Proteomes" id="UP000193570"/>
    </source>
</evidence>
<keyword evidence="3" id="KW-0804">Transcription</keyword>
<evidence type="ECO:0000259" key="4">
    <source>
        <dbReference type="PROSITE" id="PS50995"/>
    </source>
</evidence>
<dbReference type="SUPFAM" id="SSF46785">
    <property type="entry name" value="Winged helix' DNA-binding domain"/>
    <property type="match status" value="1"/>
</dbReference>
<dbReference type="Gene3D" id="1.10.10.10">
    <property type="entry name" value="Winged helix-like DNA-binding domain superfamily/Winged helix DNA-binding domain"/>
    <property type="match status" value="1"/>
</dbReference>
<gene>
    <name evidence="5" type="primary">ohrR_1</name>
    <name evidence="5" type="ORF">ROJ8625_00065</name>
</gene>
<dbReference type="Proteomes" id="UP000193570">
    <property type="component" value="Unassembled WGS sequence"/>
</dbReference>
<protein>
    <submittedName>
        <fullName evidence="5">Organic hydroperoxide resistance transcriptional regulator</fullName>
    </submittedName>
</protein>
<keyword evidence="1" id="KW-0805">Transcription regulation</keyword>
<keyword evidence="2" id="KW-0238">DNA-binding</keyword>
<dbReference type="GO" id="GO:0003677">
    <property type="term" value="F:DNA binding"/>
    <property type="evidence" value="ECO:0007669"/>
    <property type="project" value="UniProtKB-KW"/>
</dbReference>
<name>A0A1X6Y3M8_9RHOB</name>
<feature type="domain" description="HTH marR-type" evidence="4">
    <location>
        <begin position="18"/>
        <end position="150"/>
    </location>
</feature>
<dbReference type="SMART" id="SM00347">
    <property type="entry name" value="HTH_MARR"/>
    <property type="match status" value="1"/>
</dbReference>
<reference evidence="5 6" key="1">
    <citation type="submission" date="2017-03" db="EMBL/GenBank/DDBJ databases">
        <authorList>
            <person name="Afonso C.L."/>
            <person name="Miller P.J."/>
            <person name="Scott M.A."/>
            <person name="Spackman E."/>
            <person name="Goraichik I."/>
            <person name="Dimitrov K.M."/>
            <person name="Suarez D.L."/>
            <person name="Swayne D.E."/>
        </authorList>
    </citation>
    <scope>NUCLEOTIDE SEQUENCE [LARGE SCALE GENOMIC DNA]</scope>
    <source>
        <strain evidence="5 6">CECT 8625</strain>
    </source>
</reference>
<dbReference type="RefSeq" id="WP_234984114.1">
    <property type="nucleotide sequence ID" value="NZ_FWFK01000001.1"/>
</dbReference>
<dbReference type="AlphaFoldDB" id="A0A1X6Y3M8"/>
<evidence type="ECO:0000256" key="1">
    <source>
        <dbReference type="ARBA" id="ARBA00023015"/>
    </source>
</evidence>
<organism evidence="5 6">
    <name type="scientific">Roseivivax jejudonensis</name>
    <dbReference type="NCBI Taxonomy" id="1529041"/>
    <lineage>
        <taxon>Bacteria</taxon>
        <taxon>Pseudomonadati</taxon>
        <taxon>Pseudomonadota</taxon>
        <taxon>Alphaproteobacteria</taxon>
        <taxon>Rhodobacterales</taxon>
        <taxon>Roseobacteraceae</taxon>
        <taxon>Roseivivax</taxon>
    </lineage>
</organism>
<proteinExistence type="predicted"/>
<dbReference type="PANTHER" id="PTHR42756">
    <property type="entry name" value="TRANSCRIPTIONAL REGULATOR, MARR"/>
    <property type="match status" value="1"/>
</dbReference>
<dbReference type="InterPro" id="IPR036388">
    <property type="entry name" value="WH-like_DNA-bd_sf"/>
</dbReference>
<sequence>MADGTTRSTDRTEEIYEEERIARLIRLAARSFNRSLQMRLTSEGVTFGQWIFLRILWRSDGLSQRELSERAHLTEPTAHTALQRMEELGFITRRKVGNNKRRQHAFLTEKGWALRDRLEPLAVEVNDLALDGLDESEETVLRRALSVIIRNLERDEKDAAARGLRVPATRSLPNI</sequence>
<dbReference type="Pfam" id="PF12802">
    <property type="entry name" value="MarR_2"/>
    <property type="match status" value="1"/>
</dbReference>
<evidence type="ECO:0000256" key="3">
    <source>
        <dbReference type="ARBA" id="ARBA00023163"/>
    </source>
</evidence>
<keyword evidence="6" id="KW-1185">Reference proteome</keyword>
<dbReference type="InterPro" id="IPR036390">
    <property type="entry name" value="WH_DNA-bd_sf"/>
</dbReference>
<evidence type="ECO:0000313" key="5">
    <source>
        <dbReference type="EMBL" id="SLN09708.1"/>
    </source>
</evidence>
<dbReference type="PROSITE" id="PS50995">
    <property type="entry name" value="HTH_MARR_2"/>
    <property type="match status" value="1"/>
</dbReference>
<dbReference type="GO" id="GO:0003700">
    <property type="term" value="F:DNA-binding transcription factor activity"/>
    <property type="evidence" value="ECO:0007669"/>
    <property type="project" value="InterPro"/>
</dbReference>
<dbReference type="PANTHER" id="PTHR42756:SF1">
    <property type="entry name" value="TRANSCRIPTIONAL REPRESSOR OF EMRAB OPERON"/>
    <property type="match status" value="1"/>
</dbReference>
<accession>A0A1X6Y3M8</accession>